<protein>
    <submittedName>
        <fullName evidence="6">4Fe-4S dicluster domain-containing protein</fullName>
    </submittedName>
</protein>
<dbReference type="SUPFAM" id="SSF54862">
    <property type="entry name" value="4Fe-4S ferredoxins"/>
    <property type="match status" value="1"/>
</dbReference>
<dbReference type="EMBL" id="RSED01000006">
    <property type="protein sequence ID" value="RRS04691.1"/>
    <property type="molecule type" value="Genomic_DNA"/>
</dbReference>
<dbReference type="PROSITE" id="PS51379">
    <property type="entry name" value="4FE4S_FER_2"/>
    <property type="match status" value="2"/>
</dbReference>
<organism evidence="6 7">
    <name type="scientific">Aquabacterium soli</name>
    <dbReference type="NCBI Taxonomy" id="2493092"/>
    <lineage>
        <taxon>Bacteria</taxon>
        <taxon>Pseudomonadati</taxon>
        <taxon>Pseudomonadota</taxon>
        <taxon>Betaproteobacteria</taxon>
        <taxon>Burkholderiales</taxon>
        <taxon>Aquabacterium</taxon>
    </lineage>
</organism>
<dbReference type="GO" id="GO:0051539">
    <property type="term" value="F:4 iron, 4 sulfur cluster binding"/>
    <property type="evidence" value="ECO:0007669"/>
    <property type="project" value="UniProtKB-KW"/>
</dbReference>
<proteinExistence type="predicted"/>
<keyword evidence="3" id="KW-0408">Iron</keyword>
<evidence type="ECO:0000313" key="7">
    <source>
        <dbReference type="Proteomes" id="UP000269265"/>
    </source>
</evidence>
<dbReference type="InterPro" id="IPR017900">
    <property type="entry name" value="4Fe4S_Fe_S_CS"/>
</dbReference>
<keyword evidence="4" id="KW-0411">Iron-sulfur</keyword>
<dbReference type="InterPro" id="IPR017896">
    <property type="entry name" value="4Fe4S_Fe-S-bd"/>
</dbReference>
<dbReference type="Proteomes" id="UP000269265">
    <property type="component" value="Unassembled WGS sequence"/>
</dbReference>
<dbReference type="PANTHER" id="PTHR43687">
    <property type="entry name" value="ADENYLYLSULFATE REDUCTASE, BETA SUBUNIT"/>
    <property type="match status" value="1"/>
</dbReference>
<dbReference type="PANTHER" id="PTHR43687:SF1">
    <property type="entry name" value="FERREDOXIN III"/>
    <property type="match status" value="1"/>
</dbReference>
<evidence type="ECO:0000256" key="4">
    <source>
        <dbReference type="ARBA" id="ARBA00023014"/>
    </source>
</evidence>
<evidence type="ECO:0000256" key="3">
    <source>
        <dbReference type="ARBA" id="ARBA00023004"/>
    </source>
</evidence>
<dbReference type="PROSITE" id="PS00198">
    <property type="entry name" value="4FE4S_FER_1"/>
    <property type="match status" value="1"/>
</dbReference>
<dbReference type="AlphaFoldDB" id="A0A426VCT7"/>
<dbReference type="Pfam" id="PF12837">
    <property type="entry name" value="Fer4_6"/>
    <property type="match status" value="1"/>
</dbReference>
<keyword evidence="1" id="KW-0004">4Fe-4S</keyword>
<evidence type="ECO:0000313" key="6">
    <source>
        <dbReference type="EMBL" id="RRS04691.1"/>
    </source>
</evidence>
<dbReference type="Pfam" id="PF00037">
    <property type="entry name" value="Fer4"/>
    <property type="match status" value="1"/>
</dbReference>
<dbReference type="Gene3D" id="3.30.70.20">
    <property type="match status" value="1"/>
</dbReference>
<gene>
    <name evidence="6" type="ORF">EIP75_09755</name>
</gene>
<dbReference type="InterPro" id="IPR050572">
    <property type="entry name" value="Fe-S_Ferredoxin"/>
</dbReference>
<keyword evidence="7" id="KW-1185">Reference proteome</keyword>
<dbReference type="RefSeq" id="WP_125243065.1">
    <property type="nucleotide sequence ID" value="NZ_RSED01000006.1"/>
</dbReference>
<feature type="domain" description="4Fe-4S ferredoxin-type" evidence="5">
    <location>
        <begin position="13"/>
        <end position="42"/>
    </location>
</feature>
<sequence length="110" mass="12129">MERRDCRQPPGRFVPRIDRNRCEGKGDCLDVCPHDVFILDVLPADQRGGLSMIGRVKGWAHGWRQAFTPNADACQACGQCITACPEGAITLVRADTVHNVPHHGPRSADR</sequence>
<name>A0A426VCT7_9BURK</name>
<dbReference type="OrthoDB" id="9781785at2"/>
<accession>A0A426VCT7</accession>
<evidence type="ECO:0000256" key="1">
    <source>
        <dbReference type="ARBA" id="ARBA00022485"/>
    </source>
</evidence>
<dbReference type="GO" id="GO:0046872">
    <property type="term" value="F:metal ion binding"/>
    <property type="evidence" value="ECO:0007669"/>
    <property type="project" value="UniProtKB-KW"/>
</dbReference>
<comment type="caution">
    <text evidence="6">The sequence shown here is derived from an EMBL/GenBank/DDBJ whole genome shotgun (WGS) entry which is preliminary data.</text>
</comment>
<keyword evidence="2" id="KW-0479">Metal-binding</keyword>
<feature type="domain" description="4Fe-4S ferredoxin-type" evidence="5">
    <location>
        <begin position="65"/>
        <end position="94"/>
    </location>
</feature>
<reference evidence="6 7" key="1">
    <citation type="submission" date="2018-12" db="EMBL/GenBank/DDBJ databases">
        <title>The whole draft genome of Aquabacterium sp. SJQ9.</title>
        <authorList>
            <person name="Sun L."/>
            <person name="Gao X."/>
            <person name="Chen W."/>
            <person name="Huang K."/>
        </authorList>
    </citation>
    <scope>NUCLEOTIDE SEQUENCE [LARGE SCALE GENOMIC DNA]</scope>
    <source>
        <strain evidence="6 7">SJQ9</strain>
    </source>
</reference>
<evidence type="ECO:0000256" key="2">
    <source>
        <dbReference type="ARBA" id="ARBA00022723"/>
    </source>
</evidence>
<evidence type="ECO:0000259" key="5">
    <source>
        <dbReference type="PROSITE" id="PS51379"/>
    </source>
</evidence>